<comment type="caution">
    <text evidence="1">The sequence shown here is derived from an EMBL/GenBank/DDBJ whole genome shotgun (WGS) entry which is preliminary data.</text>
</comment>
<dbReference type="RefSeq" id="WP_189613684.1">
    <property type="nucleotide sequence ID" value="NZ_BMXR01000021.1"/>
</dbReference>
<proteinExistence type="predicted"/>
<evidence type="ECO:0000313" key="1">
    <source>
        <dbReference type="EMBL" id="GGX75444.1"/>
    </source>
</evidence>
<reference evidence="1" key="1">
    <citation type="journal article" date="2014" name="Int. J. Syst. Evol. Microbiol.">
        <title>Complete genome sequence of Corynebacterium casei LMG S-19264T (=DSM 44701T), isolated from a smear-ripened cheese.</title>
        <authorList>
            <consortium name="US DOE Joint Genome Institute (JGI-PGF)"/>
            <person name="Walter F."/>
            <person name="Albersmeier A."/>
            <person name="Kalinowski J."/>
            <person name="Ruckert C."/>
        </authorList>
    </citation>
    <scope>NUCLEOTIDE SEQUENCE</scope>
    <source>
        <strain evidence="1">KCTC 22169</strain>
    </source>
</reference>
<reference evidence="1" key="2">
    <citation type="submission" date="2020-09" db="EMBL/GenBank/DDBJ databases">
        <authorList>
            <person name="Sun Q."/>
            <person name="Kim S."/>
        </authorList>
    </citation>
    <scope>NUCLEOTIDE SEQUENCE</scope>
    <source>
        <strain evidence="1">KCTC 22169</strain>
    </source>
</reference>
<protein>
    <submittedName>
        <fullName evidence="1">Uncharacterized protein</fullName>
    </submittedName>
</protein>
<name>A0A918KV30_9GAMM</name>
<dbReference type="EMBL" id="BMXR01000021">
    <property type="protein sequence ID" value="GGX75444.1"/>
    <property type="molecule type" value="Genomic_DNA"/>
</dbReference>
<gene>
    <name evidence="1" type="ORF">GCM10007392_48250</name>
</gene>
<sequence>MGDIQSTDKEDKTMFGGAIGGMFSGGIGSIVGGMFGGPIGAMAGSLLQNIGSQVIDQAIENSPLPQPLKDAMQASFHAGLGNFQEAGKNIEEMMDGLQEMMNPLDFNQLQGGVDDLQSAMNDLINYVSTSEEGGNDAEGWLRAIAGNLGEKLDAKAGELEEMSENLNSDNPSEVTDYTAATKEFSMLFEGVNTALKTIGDALTSAARKQ</sequence>
<keyword evidence="2" id="KW-1185">Reference proteome</keyword>
<dbReference type="AlphaFoldDB" id="A0A918KV30"/>
<organism evidence="1 2">
    <name type="scientific">Saccharospirillum salsuginis</name>
    <dbReference type="NCBI Taxonomy" id="418750"/>
    <lineage>
        <taxon>Bacteria</taxon>
        <taxon>Pseudomonadati</taxon>
        <taxon>Pseudomonadota</taxon>
        <taxon>Gammaproteobacteria</taxon>
        <taxon>Oceanospirillales</taxon>
        <taxon>Saccharospirillaceae</taxon>
        <taxon>Saccharospirillum</taxon>
    </lineage>
</organism>
<dbReference type="Proteomes" id="UP000626148">
    <property type="component" value="Unassembled WGS sequence"/>
</dbReference>
<accession>A0A918KV30</accession>
<evidence type="ECO:0000313" key="2">
    <source>
        <dbReference type="Proteomes" id="UP000626148"/>
    </source>
</evidence>